<reference evidence="2 3" key="1">
    <citation type="submission" date="2014-10" db="EMBL/GenBank/DDBJ databases">
        <title>Genome sequence of Ponticoccus sp. strain UMTAT08 isolated from clonal culture of toxic dinoflagellate Alexandrium tamiyavanichii.</title>
        <authorList>
            <person name="Gan H.Y."/>
            <person name="Muhd D.-D."/>
            <person name="Mohd Noor M.E."/>
            <person name="Yeong Y.S."/>
            <person name="Usup G."/>
        </authorList>
    </citation>
    <scope>NUCLEOTIDE SEQUENCE [LARGE SCALE GENOMIC DNA]</scope>
    <source>
        <strain evidence="2 3">UMTAT08</strain>
    </source>
</reference>
<dbReference type="Proteomes" id="UP000030960">
    <property type="component" value="Unassembled WGS sequence"/>
</dbReference>
<keyword evidence="1" id="KW-0175">Coiled coil</keyword>
<dbReference type="GO" id="GO:0003910">
    <property type="term" value="F:DNA ligase (ATP) activity"/>
    <property type="evidence" value="ECO:0007669"/>
    <property type="project" value="UniProtKB-EC"/>
</dbReference>
<dbReference type="OrthoDB" id="7874005at2"/>
<proteinExistence type="predicted"/>
<evidence type="ECO:0000313" key="2">
    <source>
        <dbReference type="EMBL" id="KHQ54249.1"/>
    </source>
</evidence>
<evidence type="ECO:0000313" key="3">
    <source>
        <dbReference type="Proteomes" id="UP000030960"/>
    </source>
</evidence>
<organism evidence="2 3">
    <name type="scientific">Mameliella alba</name>
    <dbReference type="NCBI Taxonomy" id="561184"/>
    <lineage>
        <taxon>Bacteria</taxon>
        <taxon>Pseudomonadati</taxon>
        <taxon>Pseudomonadota</taxon>
        <taxon>Alphaproteobacteria</taxon>
        <taxon>Rhodobacterales</taxon>
        <taxon>Roseobacteraceae</taxon>
        <taxon>Mameliella</taxon>
    </lineage>
</organism>
<dbReference type="EC" id="6.5.1.1" evidence="2"/>
<keyword evidence="3" id="KW-1185">Reference proteome</keyword>
<feature type="coiled-coil region" evidence="1">
    <location>
        <begin position="44"/>
        <end position="71"/>
    </location>
</feature>
<dbReference type="EMBL" id="JSUQ01000003">
    <property type="protein sequence ID" value="KHQ54249.1"/>
    <property type="molecule type" value="Genomic_DNA"/>
</dbReference>
<dbReference type="PATRIC" id="fig|1515334.3.peg.846"/>
<evidence type="ECO:0000256" key="1">
    <source>
        <dbReference type="SAM" id="Coils"/>
    </source>
</evidence>
<dbReference type="AlphaFoldDB" id="A0A0B3SUX0"/>
<gene>
    <name evidence="2" type="ORF">OA50_00840</name>
</gene>
<accession>A0A0B3SUX0</accession>
<protein>
    <submittedName>
        <fullName evidence="2">ATP-dependent DNA ligase</fullName>
        <ecNumber evidence="2">6.5.1.1</ecNumber>
    </submittedName>
</protein>
<dbReference type="RefSeq" id="WP_043137786.1">
    <property type="nucleotide sequence ID" value="NZ_JSUQ01000003.1"/>
</dbReference>
<keyword evidence="2" id="KW-0436">Ligase</keyword>
<sequence>MSNASLLLGAGGLVIGVLAGVAFSGSDSPADLRKVIDDTVVPAQEAAEKAAKAHGEQLAALQKRLDALETGLAENAPDMSALTAGLSKEMTTKLDDLRTKLGDDIAKTSAAQAETIKTSLADLSKGIEETTRVAAAAVAAPADAGPDAAEVPEPDSGMASADALGVGDTALFADGAVRAFVSRIDPAGGSVRLSVNGSLVTLGAGGSTPVSMDGRDCSVTVASMSDRGVTLGSDCGVIPPAVTVAAPDNGVLPGHTVSLADGALRVFVSSVDSEGQEARIAVNGVQTQRVAADTSLGVDVGDQSCTLRVTGIGEGMIGFDASCG</sequence>
<comment type="caution">
    <text evidence="2">The sequence shown here is derived from an EMBL/GenBank/DDBJ whole genome shotgun (WGS) entry which is preliminary data.</text>
</comment>
<name>A0A0B3SUX0_9RHOB</name>